<reference evidence="2 3" key="1">
    <citation type="submission" date="2019-01" db="EMBL/GenBank/DDBJ databases">
        <title>Filimonas sp. strain TTM-71.</title>
        <authorList>
            <person name="Chen W.-M."/>
        </authorList>
    </citation>
    <scope>NUCLEOTIDE SEQUENCE [LARGE SCALE GENOMIC DNA]</scope>
    <source>
        <strain evidence="2 3">TTM-71</strain>
    </source>
</reference>
<dbReference type="EMBL" id="SDHZ01000001">
    <property type="protein sequence ID" value="RXK86206.1"/>
    <property type="molecule type" value="Genomic_DNA"/>
</dbReference>
<evidence type="ECO:0000313" key="3">
    <source>
        <dbReference type="Proteomes" id="UP000290545"/>
    </source>
</evidence>
<name>A0A4V1MAK6_9BACT</name>
<organism evidence="2 3">
    <name type="scientific">Filimonas effusa</name>
    <dbReference type="NCBI Taxonomy" id="2508721"/>
    <lineage>
        <taxon>Bacteria</taxon>
        <taxon>Pseudomonadati</taxon>
        <taxon>Bacteroidota</taxon>
        <taxon>Chitinophagia</taxon>
        <taxon>Chitinophagales</taxon>
        <taxon>Chitinophagaceae</taxon>
        <taxon>Filimonas</taxon>
    </lineage>
</organism>
<sequence>MNLEGNPLQVYGSPVAEQGRRRSNDRLMKLLTRLLEGIVQLGVIVIAGLLRLILLTLKQIVRPR</sequence>
<gene>
    <name evidence="2" type="ORF">ESB13_05205</name>
</gene>
<dbReference type="RefSeq" id="WP_129001956.1">
    <property type="nucleotide sequence ID" value="NZ_SDHZ01000001.1"/>
</dbReference>
<evidence type="ECO:0000313" key="2">
    <source>
        <dbReference type="EMBL" id="RXK86206.1"/>
    </source>
</evidence>
<dbReference type="AlphaFoldDB" id="A0A4V1MAK6"/>
<feature type="transmembrane region" description="Helical" evidence="1">
    <location>
        <begin position="37"/>
        <end position="57"/>
    </location>
</feature>
<comment type="caution">
    <text evidence="2">The sequence shown here is derived from an EMBL/GenBank/DDBJ whole genome shotgun (WGS) entry which is preliminary data.</text>
</comment>
<keyword evidence="1" id="KW-0472">Membrane</keyword>
<evidence type="ECO:0000256" key="1">
    <source>
        <dbReference type="SAM" id="Phobius"/>
    </source>
</evidence>
<dbReference type="Proteomes" id="UP000290545">
    <property type="component" value="Unassembled WGS sequence"/>
</dbReference>
<keyword evidence="3" id="KW-1185">Reference proteome</keyword>
<protein>
    <submittedName>
        <fullName evidence="2">Uncharacterized protein</fullName>
    </submittedName>
</protein>
<keyword evidence="1" id="KW-0812">Transmembrane</keyword>
<accession>A0A4V1MAK6</accession>
<keyword evidence="1" id="KW-1133">Transmembrane helix</keyword>
<proteinExistence type="predicted"/>